<dbReference type="PROSITE" id="PS00108">
    <property type="entry name" value="PROTEIN_KINASE_ST"/>
    <property type="match status" value="1"/>
</dbReference>
<evidence type="ECO:0000256" key="12">
    <source>
        <dbReference type="ARBA" id="ARBA00023136"/>
    </source>
</evidence>
<evidence type="ECO:0000256" key="9">
    <source>
        <dbReference type="ARBA" id="ARBA00022777"/>
    </source>
</evidence>
<keyword evidence="4" id="KW-0723">Serine/threonine-protein kinase</keyword>
<dbReference type="InterPro" id="IPR000719">
    <property type="entry name" value="Prot_kinase_dom"/>
</dbReference>
<evidence type="ECO:0000256" key="3">
    <source>
        <dbReference type="ARBA" id="ARBA00012401"/>
    </source>
</evidence>
<dbReference type="Gene3D" id="1.10.510.10">
    <property type="entry name" value="Transferase(Phosphotransferase) domain 1"/>
    <property type="match status" value="1"/>
</dbReference>
<keyword evidence="7" id="KW-0732">Signal</keyword>
<evidence type="ECO:0000256" key="6">
    <source>
        <dbReference type="ARBA" id="ARBA00022692"/>
    </source>
</evidence>
<protein>
    <recommendedName>
        <fullName evidence="3">receptor protein serine/threonine kinase</fullName>
        <ecNumber evidence="3">2.7.11.30</ecNumber>
    </recommendedName>
</protein>
<dbReference type="SMART" id="SM00220">
    <property type="entry name" value="S_TKc"/>
    <property type="match status" value="1"/>
</dbReference>
<dbReference type="GO" id="GO:0043235">
    <property type="term" value="C:receptor complex"/>
    <property type="evidence" value="ECO:0007669"/>
    <property type="project" value="TreeGrafter"/>
</dbReference>
<dbReference type="Proteomes" id="UP001152795">
    <property type="component" value="Unassembled WGS sequence"/>
</dbReference>
<dbReference type="EC" id="2.7.11.30" evidence="3"/>
<comment type="caution">
    <text evidence="15">The sequence shown here is derived from an EMBL/GenBank/DDBJ whole genome shotgun (WGS) entry which is preliminary data.</text>
</comment>
<dbReference type="GO" id="GO:0071363">
    <property type="term" value="P:cellular response to growth factor stimulus"/>
    <property type="evidence" value="ECO:0007669"/>
    <property type="project" value="TreeGrafter"/>
</dbReference>
<dbReference type="GO" id="GO:0005886">
    <property type="term" value="C:plasma membrane"/>
    <property type="evidence" value="ECO:0007669"/>
    <property type="project" value="TreeGrafter"/>
</dbReference>
<dbReference type="OrthoDB" id="69842at2759"/>
<evidence type="ECO:0000256" key="13">
    <source>
        <dbReference type="ARBA" id="ARBA00023170"/>
    </source>
</evidence>
<name>A0A6S7G039_PARCT</name>
<evidence type="ECO:0000313" key="15">
    <source>
        <dbReference type="EMBL" id="CAB3985065.1"/>
    </source>
</evidence>
<dbReference type="GO" id="GO:0005524">
    <property type="term" value="F:ATP binding"/>
    <property type="evidence" value="ECO:0007669"/>
    <property type="project" value="UniProtKB-KW"/>
</dbReference>
<keyword evidence="9" id="KW-0418">Kinase</keyword>
<dbReference type="InterPro" id="IPR000333">
    <property type="entry name" value="TGFB_receptor"/>
</dbReference>
<evidence type="ECO:0000256" key="14">
    <source>
        <dbReference type="SAM" id="MobiDB-lite"/>
    </source>
</evidence>
<dbReference type="PANTHER" id="PTHR23255:SF72">
    <property type="entry name" value="RECEPTOR PROTEIN SERINE_THREONINE KINASE"/>
    <property type="match status" value="1"/>
</dbReference>
<evidence type="ECO:0000256" key="10">
    <source>
        <dbReference type="ARBA" id="ARBA00022840"/>
    </source>
</evidence>
<dbReference type="SUPFAM" id="SSF56112">
    <property type="entry name" value="Protein kinase-like (PK-like)"/>
    <property type="match status" value="1"/>
</dbReference>
<keyword evidence="11" id="KW-1133">Transmembrane helix</keyword>
<keyword evidence="8" id="KW-0547">Nucleotide-binding</keyword>
<keyword evidence="10" id="KW-0067">ATP-binding</keyword>
<evidence type="ECO:0000256" key="4">
    <source>
        <dbReference type="ARBA" id="ARBA00022527"/>
    </source>
</evidence>
<dbReference type="Pfam" id="PF00069">
    <property type="entry name" value="Pkinase"/>
    <property type="match status" value="1"/>
</dbReference>
<evidence type="ECO:0000313" key="16">
    <source>
        <dbReference type="Proteomes" id="UP001152795"/>
    </source>
</evidence>
<comment type="subcellular location">
    <subcellularLocation>
        <location evidence="1">Membrane</location>
        <topology evidence="1">Single-pass type I membrane protein</topology>
    </subcellularLocation>
</comment>
<sequence>MLSMATSIASGLTHLHMEVHGTRGKPAIAHRDLKSRNILVKNDGTCCIADLGLAVYYDACNDSFDLPSGSRVGTKRYMAPEVLDNTEPKTFHEFKKIDIYAMGLVLWEIARRCAFSAEQPESHAKPNANMVGNSKNFSNPLLKLLNVENGDRRSKKPKEETSSINPSSFNLQDLVSGKLDNSSGLVVGTVRKSLKILSNKKPTTYYYFETKGKNPKENRQL</sequence>
<dbReference type="PANTHER" id="PTHR23255">
    <property type="entry name" value="TRANSFORMING GROWTH FACTOR-BETA RECEPTOR TYPE I AND II"/>
    <property type="match status" value="1"/>
</dbReference>
<comment type="similarity">
    <text evidence="2">Belongs to the protein kinase superfamily. TKL Ser/Thr protein kinase family. TGFB receptor subfamily.</text>
</comment>
<evidence type="ECO:0000256" key="7">
    <source>
        <dbReference type="ARBA" id="ARBA00022729"/>
    </source>
</evidence>
<evidence type="ECO:0000256" key="8">
    <source>
        <dbReference type="ARBA" id="ARBA00022741"/>
    </source>
</evidence>
<organism evidence="15 16">
    <name type="scientific">Paramuricea clavata</name>
    <name type="common">Red gorgonian</name>
    <name type="synonym">Violescent sea-whip</name>
    <dbReference type="NCBI Taxonomy" id="317549"/>
    <lineage>
        <taxon>Eukaryota</taxon>
        <taxon>Metazoa</taxon>
        <taxon>Cnidaria</taxon>
        <taxon>Anthozoa</taxon>
        <taxon>Octocorallia</taxon>
        <taxon>Malacalcyonacea</taxon>
        <taxon>Plexauridae</taxon>
        <taxon>Paramuricea</taxon>
    </lineage>
</organism>
<evidence type="ECO:0000256" key="1">
    <source>
        <dbReference type="ARBA" id="ARBA00004479"/>
    </source>
</evidence>
<gene>
    <name evidence="15" type="ORF">PACLA_8A066740</name>
</gene>
<dbReference type="EMBL" id="CACRXK020000823">
    <property type="protein sequence ID" value="CAB3985065.1"/>
    <property type="molecule type" value="Genomic_DNA"/>
</dbReference>
<proteinExistence type="inferred from homology"/>
<evidence type="ECO:0000256" key="2">
    <source>
        <dbReference type="ARBA" id="ARBA00009605"/>
    </source>
</evidence>
<dbReference type="AlphaFoldDB" id="A0A6S7G039"/>
<reference evidence="15" key="1">
    <citation type="submission" date="2020-04" db="EMBL/GenBank/DDBJ databases">
        <authorList>
            <person name="Alioto T."/>
            <person name="Alioto T."/>
            <person name="Gomez Garrido J."/>
        </authorList>
    </citation>
    <scope>NUCLEOTIDE SEQUENCE</scope>
    <source>
        <strain evidence="15">A484AB</strain>
    </source>
</reference>
<dbReference type="GO" id="GO:0004675">
    <property type="term" value="F:transmembrane receptor protein serine/threonine kinase activity"/>
    <property type="evidence" value="ECO:0007669"/>
    <property type="project" value="UniProtKB-EC"/>
</dbReference>
<keyword evidence="16" id="KW-1185">Reference proteome</keyword>
<keyword evidence="13" id="KW-0675">Receptor</keyword>
<keyword evidence="5" id="KW-0808">Transferase</keyword>
<dbReference type="PROSITE" id="PS50011">
    <property type="entry name" value="PROTEIN_KINASE_DOM"/>
    <property type="match status" value="1"/>
</dbReference>
<dbReference type="InterPro" id="IPR008271">
    <property type="entry name" value="Ser/Thr_kinase_AS"/>
</dbReference>
<keyword evidence="6" id="KW-0812">Transmembrane</keyword>
<evidence type="ECO:0000256" key="11">
    <source>
        <dbReference type="ARBA" id="ARBA00022989"/>
    </source>
</evidence>
<dbReference type="InterPro" id="IPR011009">
    <property type="entry name" value="Kinase-like_dom_sf"/>
</dbReference>
<feature type="region of interest" description="Disordered" evidence="14">
    <location>
        <begin position="148"/>
        <end position="167"/>
    </location>
</feature>
<keyword evidence="12" id="KW-0472">Membrane</keyword>
<evidence type="ECO:0000256" key="5">
    <source>
        <dbReference type="ARBA" id="ARBA00022679"/>
    </source>
</evidence>
<accession>A0A6S7G039</accession>
<feature type="compositionally biased region" description="Basic and acidic residues" evidence="14">
    <location>
        <begin position="149"/>
        <end position="161"/>
    </location>
</feature>